<feature type="domain" description="Transcriptional regulator SgrR N-terminal HTH" evidence="3">
    <location>
        <begin position="5"/>
        <end position="117"/>
    </location>
</feature>
<comment type="caution">
    <text evidence="4">The sequence shown here is derived from an EMBL/GenBank/DDBJ whole genome shotgun (WGS) entry which is preliminary data.</text>
</comment>
<accession>A0A9X3TS91</accession>
<organism evidence="4 5">
    <name type="scientific">Brevibacillus thermoruber</name>
    <dbReference type="NCBI Taxonomy" id="33942"/>
    <lineage>
        <taxon>Bacteria</taxon>
        <taxon>Bacillati</taxon>
        <taxon>Bacillota</taxon>
        <taxon>Bacilli</taxon>
        <taxon>Bacillales</taxon>
        <taxon>Paenibacillaceae</taxon>
        <taxon>Brevibacillus</taxon>
    </lineage>
</organism>
<dbReference type="RefSeq" id="WP_271140332.1">
    <property type="nucleotide sequence ID" value="NZ_JAPYYP010000016.1"/>
</dbReference>
<dbReference type="EMBL" id="JAPYYP010000016">
    <property type="protein sequence ID" value="MDA5109360.1"/>
    <property type="molecule type" value="Genomic_DNA"/>
</dbReference>
<dbReference type="AlphaFoldDB" id="A0A9X3TS91"/>
<reference evidence="4" key="1">
    <citation type="submission" date="2022-12" db="EMBL/GenBank/DDBJ databases">
        <title>Draft genome sequence of the thermophilic strain Brevibacillus thermoruber HT42, isolated from Los Humeros, Puebla, Mexico, with biotechnological potential.</title>
        <authorList>
            <person name="Lara Sanchez J."/>
            <person name="Solis Palacios R."/>
            <person name="Bustos Baena A.S."/>
            <person name="Ruz Baez A.E."/>
            <person name="Espinosa Luna G."/>
            <person name="Oliart Ros R.M."/>
        </authorList>
    </citation>
    <scope>NUCLEOTIDE SEQUENCE</scope>
    <source>
        <strain evidence="4">HT42</strain>
    </source>
</reference>
<evidence type="ECO:0000259" key="3">
    <source>
        <dbReference type="Pfam" id="PF12793"/>
    </source>
</evidence>
<dbReference type="PANTHER" id="PTHR30290:SF72">
    <property type="entry name" value="HTH-TYPE TRANSCRIPTIONAL REGULATOR SGRR"/>
    <property type="match status" value="1"/>
</dbReference>
<dbReference type="Pfam" id="PF00496">
    <property type="entry name" value="SBP_bac_5"/>
    <property type="match status" value="1"/>
</dbReference>
<dbReference type="InterPro" id="IPR000914">
    <property type="entry name" value="SBP_5_dom"/>
</dbReference>
<keyword evidence="5" id="KW-1185">Reference proteome</keyword>
<sequence length="603" mass="69932">MILFEHYHRLFAGCPQAALDKPITLSLARASSILCCTPRNAAGTVKKLQQRGWILWQPGKGRGNQSVLTFRIHPADAALSVARELVRQGEIRGARAFVSRYREEWAELEETFQRWMSSQFGLHVSRSPGSRKDVLRLSQGRPFPVLDPSRVLLRSEAHLAKQVFDGLVHFDPERGRFQPRLALYWEADPQGTEWTFILRKGVWFHHGRMLEAEDVRYALLRLRDQSPLHRWLVRSIRAVDVVDAYTLRIRLHHPDSLFLHALSKEFASIVPFDYTERMGGQFGRMPSGTGPFRVVRNDDSMLVLEAFEPYFGGRPFVDRIEIWCVPDIAAETETGWPEIVYANVPGREKQDGSRSTWTELSRSERCFQYLGCNMIKPGPVRSAAFRAILDRILDRRLLLEELGGTRERAVIWGEPETERREVSSFPPMSDSEILRRLKAIGYREEPLRLVSYPDEDHAEDAEWIRQRCARYGIDVRIVYVEPEELARPETIRGADLVLDSANIDEREELSLLEFLHDQAFSPCHHLPPEAVREVMARSAVLTRTFDEKERRRQVRAIVSWLRRQRVFLPLYRNRIELLAHPRWSGLSLNAHGWPDFSRMFVRS</sequence>
<gene>
    <name evidence="4" type="ORF">O3V59_13395</name>
</gene>
<keyword evidence="1" id="KW-0238">DNA-binding</keyword>
<dbReference type="GO" id="GO:0015833">
    <property type="term" value="P:peptide transport"/>
    <property type="evidence" value="ECO:0007669"/>
    <property type="project" value="TreeGrafter"/>
</dbReference>
<dbReference type="PANTHER" id="PTHR30290">
    <property type="entry name" value="PERIPLASMIC BINDING COMPONENT OF ABC TRANSPORTER"/>
    <property type="match status" value="1"/>
</dbReference>
<evidence type="ECO:0000256" key="1">
    <source>
        <dbReference type="ARBA" id="ARBA00023125"/>
    </source>
</evidence>
<dbReference type="GO" id="GO:1904680">
    <property type="term" value="F:peptide transmembrane transporter activity"/>
    <property type="evidence" value="ECO:0007669"/>
    <property type="project" value="TreeGrafter"/>
</dbReference>
<dbReference type="Gene3D" id="3.40.190.10">
    <property type="entry name" value="Periplasmic binding protein-like II"/>
    <property type="match status" value="1"/>
</dbReference>
<dbReference type="GO" id="GO:0003677">
    <property type="term" value="F:DNA binding"/>
    <property type="evidence" value="ECO:0007669"/>
    <property type="project" value="UniProtKB-KW"/>
</dbReference>
<dbReference type="Proteomes" id="UP001151071">
    <property type="component" value="Unassembled WGS sequence"/>
</dbReference>
<evidence type="ECO:0000259" key="2">
    <source>
        <dbReference type="Pfam" id="PF00496"/>
    </source>
</evidence>
<dbReference type="Pfam" id="PF12793">
    <property type="entry name" value="SgrR_N"/>
    <property type="match status" value="1"/>
</dbReference>
<evidence type="ECO:0000313" key="4">
    <source>
        <dbReference type="EMBL" id="MDA5109360.1"/>
    </source>
</evidence>
<dbReference type="InterPro" id="IPR025370">
    <property type="entry name" value="SgrR_HTH_N"/>
</dbReference>
<name>A0A9X3TS91_9BACL</name>
<proteinExistence type="predicted"/>
<dbReference type="Gene3D" id="3.10.105.10">
    <property type="entry name" value="Dipeptide-binding Protein, Domain 3"/>
    <property type="match status" value="1"/>
</dbReference>
<dbReference type="SUPFAM" id="SSF53850">
    <property type="entry name" value="Periplasmic binding protein-like II"/>
    <property type="match status" value="1"/>
</dbReference>
<evidence type="ECO:0000313" key="5">
    <source>
        <dbReference type="Proteomes" id="UP001151071"/>
    </source>
</evidence>
<dbReference type="CDD" id="cd08507">
    <property type="entry name" value="PBP2_SgrR_like"/>
    <property type="match status" value="1"/>
</dbReference>
<feature type="domain" description="Solute-binding protein family 5" evidence="2">
    <location>
        <begin position="177"/>
        <end position="491"/>
    </location>
</feature>
<dbReference type="InterPro" id="IPR039424">
    <property type="entry name" value="SBP_5"/>
</dbReference>
<protein>
    <submittedName>
        <fullName evidence="4">ABC transporter substrate-binding protein</fullName>
    </submittedName>
</protein>